<comment type="caution">
    <text evidence="1">The sequence shown here is derived from an EMBL/GenBank/DDBJ whole genome shotgun (WGS) entry which is preliminary data.</text>
</comment>
<protein>
    <submittedName>
        <fullName evidence="1">Uncharacterized protein</fullName>
    </submittedName>
</protein>
<dbReference type="Proteomes" id="UP001162131">
    <property type="component" value="Unassembled WGS sequence"/>
</dbReference>
<dbReference type="Pfam" id="PF12796">
    <property type="entry name" value="Ank_2"/>
    <property type="match status" value="1"/>
</dbReference>
<dbReference type="AlphaFoldDB" id="A0AAU9JTV6"/>
<organism evidence="1 2">
    <name type="scientific">Blepharisma stoltei</name>
    <dbReference type="NCBI Taxonomy" id="1481888"/>
    <lineage>
        <taxon>Eukaryota</taxon>
        <taxon>Sar</taxon>
        <taxon>Alveolata</taxon>
        <taxon>Ciliophora</taxon>
        <taxon>Postciliodesmatophora</taxon>
        <taxon>Heterotrichea</taxon>
        <taxon>Heterotrichida</taxon>
        <taxon>Blepharismidae</taxon>
        <taxon>Blepharisma</taxon>
    </lineage>
</organism>
<gene>
    <name evidence="1" type="ORF">BSTOLATCC_MIC37887</name>
</gene>
<dbReference type="EMBL" id="CAJZBQ010000037">
    <property type="protein sequence ID" value="CAG9325141.1"/>
    <property type="molecule type" value="Genomic_DNA"/>
</dbReference>
<keyword evidence="2" id="KW-1185">Reference proteome</keyword>
<dbReference type="SUPFAM" id="SSF48403">
    <property type="entry name" value="Ankyrin repeat"/>
    <property type="match status" value="1"/>
</dbReference>
<dbReference type="InterPro" id="IPR002110">
    <property type="entry name" value="Ankyrin_rpt"/>
</dbReference>
<evidence type="ECO:0000313" key="2">
    <source>
        <dbReference type="Proteomes" id="UP001162131"/>
    </source>
</evidence>
<proteinExistence type="predicted"/>
<dbReference type="SMART" id="SM00248">
    <property type="entry name" value="ANK"/>
    <property type="match status" value="3"/>
</dbReference>
<reference evidence="1" key="1">
    <citation type="submission" date="2021-09" db="EMBL/GenBank/DDBJ databases">
        <authorList>
            <consortium name="AG Swart"/>
            <person name="Singh M."/>
            <person name="Singh A."/>
            <person name="Seah K."/>
            <person name="Emmerich C."/>
        </authorList>
    </citation>
    <scope>NUCLEOTIDE SEQUENCE</scope>
    <source>
        <strain evidence="1">ATCC30299</strain>
    </source>
</reference>
<sequence>MGCCSSELRDNSKSEMIQLKLKESIERSNTKSIQQIIRPLEKPLPDNDSSLLNEPITRYKEVEVNSLGYSLVLGKIDVFKHLHQKLGANIGTMEKLFEKQGINPLDILCQQGYVEMLNYYLPHYLATHKDSLPHTTEDSMTVDFQRAAYIDVPIKKPQTAIHLACERGYINVINYIHNYFKDEAFVPHFLDIDYQDDYTGENCAMIAVRNGNYAMIKFLHETCRANFNLRNKRHEGVVQVAAAGSKKNVNKDYLEVFEYLVEVIKCDITDNYEETLLMIDDTNVVKYLEKMLKKAGINVKKKELEERNKIVPRNLTKEEEEVKMDDFGQHNFVLGKMLEEPERKSMLSSIIPSESKLETPFISVFEGN</sequence>
<name>A0AAU9JTV6_9CILI</name>
<accession>A0AAU9JTV6</accession>
<evidence type="ECO:0000313" key="1">
    <source>
        <dbReference type="EMBL" id="CAG9325141.1"/>
    </source>
</evidence>
<dbReference type="InterPro" id="IPR036770">
    <property type="entry name" value="Ankyrin_rpt-contain_sf"/>
</dbReference>
<dbReference type="Gene3D" id="1.25.40.20">
    <property type="entry name" value="Ankyrin repeat-containing domain"/>
    <property type="match status" value="1"/>
</dbReference>